<dbReference type="EMBL" id="FCON02000195">
    <property type="protein sequence ID" value="SAL85623.1"/>
    <property type="molecule type" value="Genomic_DNA"/>
</dbReference>
<accession>A0A158KY18</accession>
<comment type="caution">
    <text evidence="1">The sequence shown here is derived from an EMBL/GenBank/DDBJ whole genome shotgun (WGS) entry which is preliminary data.</text>
</comment>
<dbReference type="AlphaFoldDB" id="A0A158KY18"/>
<reference evidence="1" key="1">
    <citation type="submission" date="2016-01" db="EMBL/GenBank/DDBJ databases">
        <authorList>
            <person name="Peeters C."/>
        </authorList>
    </citation>
    <scope>NUCLEOTIDE SEQUENCE [LARGE SCALE GENOMIC DNA]</scope>
    <source>
        <strain evidence="1">LMG 22940</strain>
    </source>
</reference>
<proteinExistence type="predicted"/>
<organism evidence="1 2">
    <name type="scientific">Caballeronia choica</name>
    <dbReference type="NCBI Taxonomy" id="326476"/>
    <lineage>
        <taxon>Bacteria</taxon>
        <taxon>Pseudomonadati</taxon>
        <taxon>Pseudomonadota</taxon>
        <taxon>Betaproteobacteria</taxon>
        <taxon>Burkholderiales</taxon>
        <taxon>Burkholderiaceae</taxon>
        <taxon>Caballeronia</taxon>
    </lineage>
</organism>
<keyword evidence="2" id="KW-1185">Reference proteome</keyword>
<gene>
    <name evidence="1" type="ORF">AWB68_07744</name>
</gene>
<protein>
    <submittedName>
        <fullName evidence="1">Uncharacterized protein</fullName>
    </submittedName>
</protein>
<sequence>MTNVPAQKKGDAQQIARETWTVWTTLMLLLRATSRSVKAGFARLRKRLLIELPWKRRQGDIARVLQLFDLPTSIH</sequence>
<evidence type="ECO:0000313" key="1">
    <source>
        <dbReference type="EMBL" id="SAL85623.1"/>
    </source>
</evidence>
<name>A0A158KY18_9BURK</name>
<evidence type="ECO:0000313" key="2">
    <source>
        <dbReference type="Proteomes" id="UP000054770"/>
    </source>
</evidence>
<dbReference type="Proteomes" id="UP000054770">
    <property type="component" value="Unassembled WGS sequence"/>
</dbReference>